<proteinExistence type="predicted"/>
<reference evidence="1 2" key="1">
    <citation type="submission" date="2017-08" db="EMBL/GenBank/DDBJ databases">
        <title>Complete genome sequence of Mucilaginibacter sp. strain BJC16-A31.</title>
        <authorList>
            <consortium name="Henan University of Science and Technology"/>
            <person name="You X."/>
        </authorList>
    </citation>
    <scope>NUCLEOTIDE SEQUENCE [LARGE SCALE GENOMIC DNA]</scope>
    <source>
        <strain evidence="1 2">BJC16-A31</strain>
    </source>
</reference>
<name>A0A223P1I7_9SPHI</name>
<sequence length="178" mass="20581">MESGGNNYLSSVKKQFHYYHNLADRAIEKLSDEQIHWQYNTESNSIAIIMKHVAGNSISRWTDFLTTDGEKQSRNRDMEFEDNLTSKEKLLALWQKGWQCIYNSIDELTSEDLMHTIYIRGEAHTVIEAINRQLAHLPYHVGQMVYIAKMISAENWTSLTIPKGESNAFNAKISKKQP</sequence>
<dbReference type="InterPro" id="IPR011466">
    <property type="entry name" value="DUF1572"/>
</dbReference>
<dbReference type="Gene3D" id="1.20.120.450">
    <property type="entry name" value="dinb family like domain"/>
    <property type="match status" value="1"/>
</dbReference>
<dbReference type="OrthoDB" id="68731at2"/>
<dbReference type="KEGG" id="muc:MuYL_4100"/>
<evidence type="ECO:0000313" key="1">
    <source>
        <dbReference type="EMBL" id="ASU35985.1"/>
    </source>
</evidence>
<dbReference type="SUPFAM" id="SSF109854">
    <property type="entry name" value="DinB/YfiT-like putative metalloenzymes"/>
    <property type="match status" value="1"/>
</dbReference>
<protein>
    <recommendedName>
        <fullName evidence="3">DUF1572 domain-containing protein</fullName>
    </recommendedName>
</protein>
<dbReference type="InterPro" id="IPR034660">
    <property type="entry name" value="DinB/YfiT-like"/>
</dbReference>
<keyword evidence="2" id="KW-1185">Reference proteome</keyword>
<dbReference type="Pfam" id="PF07609">
    <property type="entry name" value="DUF1572"/>
    <property type="match status" value="1"/>
</dbReference>
<dbReference type="AlphaFoldDB" id="A0A223P1I7"/>
<gene>
    <name evidence="1" type="ORF">MuYL_4100</name>
</gene>
<organism evidence="1 2">
    <name type="scientific">Mucilaginibacter xinganensis</name>
    <dbReference type="NCBI Taxonomy" id="1234841"/>
    <lineage>
        <taxon>Bacteria</taxon>
        <taxon>Pseudomonadati</taxon>
        <taxon>Bacteroidota</taxon>
        <taxon>Sphingobacteriia</taxon>
        <taxon>Sphingobacteriales</taxon>
        <taxon>Sphingobacteriaceae</taxon>
        <taxon>Mucilaginibacter</taxon>
    </lineage>
</organism>
<dbReference type="Proteomes" id="UP000215002">
    <property type="component" value="Chromosome"/>
</dbReference>
<dbReference type="EMBL" id="CP022743">
    <property type="protein sequence ID" value="ASU35985.1"/>
    <property type="molecule type" value="Genomic_DNA"/>
</dbReference>
<accession>A0A223P1I7</accession>
<dbReference type="RefSeq" id="WP_094572072.1">
    <property type="nucleotide sequence ID" value="NZ_CP022743.1"/>
</dbReference>
<evidence type="ECO:0008006" key="3">
    <source>
        <dbReference type="Google" id="ProtNLM"/>
    </source>
</evidence>
<evidence type="ECO:0000313" key="2">
    <source>
        <dbReference type="Proteomes" id="UP000215002"/>
    </source>
</evidence>